<protein>
    <submittedName>
        <fullName evidence="1">Uncharacterized protein</fullName>
    </submittedName>
</protein>
<dbReference type="EMBL" id="QTTN01000043">
    <property type="protein sequence ID" value="REE67314.1"/>
    <property type="molecule type" value="Genomic_DNA"/>
</dbReference>
<sequence length="142" mass="15832">MLEKFATHVDRQNNVVSWIVKENLEEHDALEAGQELPKLVLQLPKGAAKVLADHRPIELEGKQARLAIEASQESVKLMGWLTTNCSLVAVICGSMMMQSQMNRLAKEAGLEQKLKAFWSANQTKAVEDAYKFLGITDNALIR</sequence>
<name>A0A3D9R108_9BACL</name>
<proteinExistence type="predicted"/>
<accession>A0A3D9R108</accession>
<keyword evidence="2" id="KW-1185">Reference proteome</keyword>
<comment type="caution">
    <text evidence="1">The sequence shown here is derived from an EMBL/GenBank/DDBJ whole genome shotgun (WGS) entry which is preliminary data.</text>
</comment>
<evidence type="ECO:0000313" key="1">
    <source>
        <dbReference type="EMBL" id="REE67314.1"/>
    </source>
</evidence>
<dbReference type="OrthoDB" id="5461347at2"/>
<gene>
    <name evidence="1" type="ORF">A8990_14319</name>
</gene>
<organism evidence="1 2">
    <name type="scientific">Paenibacillus taihuensis</name>
    <dbReference type="NCBI Taxonomy" id="1156355"/>
    <lineage>
        <taxon>Bacteria</taxon>
        <taxon>Bacillati</taxon>
        <taxon>Bacillota</taxon>
        <taxon>Bacilli</taxon>
        <taxon>Bacillales</taxon>
        <taxon>Paenibacillaceae</taxon>
        <taxon>Paenibacillus</taxon>
    </lineage>
</organism>
<evidence type="ECO:0000313" key="2">
    <source>
        <dbReference type="Proteomes" id="UP000256304"/>
    </source>
</evidence>
<dbReference type="Proteomes" id="UP000256304">
    <property type="component" value="Unassembled WGS sequence"/>
</dbReference>
<dbReference type="AlphaFoldDB" id="A0A3D9R108"/>
<reference evidence="1 2" key="1">
    <citation type="submission" date="2018-08" db="EMBL/GenBank/DDBJ databases">
        <title>Genomic Encyclopedia of Type Strains, Phase III (KMG-III): the genomes of soil and plant-associated and newly described type strains.</title>
        <authorList>
            <person name="Whitman W."/>
        </authorList>
    </citation>
    <scope>NUCLEOTIDE SEQUENCE [LARGE SCALE GENOMIC DNA]</scope>
    <source>
        <strain evidence="1 2">CGMCC 1.10966</strain>
    </source>
</reference>
<dbReference type="RefSeq" id="WP_116191935.1">
    <property type="nucleotide sequence ID" value="NZ_QTTN01000043.1"/>
</dbReference>